<keyword evidence="2" id="KW-1133">Transmembrane helix</keyword>
<evidence type="ECO:0008006" key="5">
    <source>
        <dbReference type="Google" id="ProtNLM"/>
    </source>
</evidence>
<feature type="transmembrane region" description="Helical" evidence="2">
    <location>
        <begin position="87"/>
        <end position="109"/>
    </location>
</feature>
<gene>
    <name evidence="3" type="ORF">CKALI_09785</name>
</gene>
<evidence type="ECO:0000313" key="3">
    <source>
        <dbReference type="EMBL" id="QGU02812.1"/>
    </source>
</evidence>
<evidence type="ECO:0000313" key="4">
    <source>
        <dbReference type="Proteomes" id="UP000427071"/>
    </source>
</evidence>
<accession>A0A6B8VCE6</accession>
<dbReference type="AlphaFoldDB" id="A0A6B8VCE6"/>
<name>A0A6B8VCE6_9CORY</name>
<feature type="region of interest" description="Disordered" evidence="1">
    <location>
        <begin position="246"/>
        <end position="270"/>
    </location>
</feature>
<sequence length="270" mass="28271">MTDRGEKKGASEQFDELFGTDAFLDELSRGVDPSGGADPLAELMLSLHHQVNAPIPAAPDLDDLLPEEASPVVSLDERRRRRSVSPLMSGLVGAAAATMLIAGAGGAIYNAQPDSPLWGAKTSMFGEHAAVVDLASALEEVDKRHAEGDVEGAMQVLEQARILANAVNSQDRASTQRAIQELEARIIEVPTTVTQAVPTTATSVETSVSITTSREPAEVLPPIVITETETVTETVVRSTTVSVSVTPSVVSPTPTASTSLEPTATVTPQP</sequence>
<evidence type="ECO:0000256" key="2">
    <source>
        <dbReference type="SAM" id="Phobius"/>
    </source>
</evidence>
<dbReference type="KEGG" id="ckw:CKALI_09785"/>
<keyword evidence="2" id="KW-0472">Membrane</keyword>
<proteinExistence type="predicted"/>
<keyword evidence="4" id="KW-1185">Reference proteome</keyword>
<feature type="compositionally biased region" description="Low complexity" evidence="1">
    <location>
        <begin position="246"/>
        <end position="259"/>
    </location>
</feature>
<evidence type="ECO:0000256" key="1">
    <source>
        <dbReference type="SAM" id="MobiDB-lite"/>
    </source>
</evidence>
<dbReference type="EMBL" id="CP046452">
    <property type="protein sequence ID" value="QGU02812.1"/>
    <property type="molecule type" value="Genomic_DNA"/>
</dbReference>
<keyword evidence="2" id="KW-0812">Transmembrane</keyword>
<feature type="compositionally biased region" description="Polar residues" evidence="1">
    <location>
        <begin position="260"/>
        <end position="270"/>
    </location>
</feature>
<protein>
    <recommendedName>
        <fullName evidence="5">Anti-sigma-D factor RsdA sigma factor binding region domain-containing protein</fullName>
    </recommendedName>
</protein>
<dbReference type="Proteomes" id="UP000427071">
    <property type="component" value="Chromosome"/>
</dbReference>
<organism evidence="3 4">
    <name type="scientific">Corynebacterium kalinowskii</name>
    <dbReference type="NCBI Taxonomy" id="2675216"/>
    <lineage>
        <taxon>Bacteria</taxon>
        <taxon>Bacillati</taxon>
        <taxon>Actinomycetota</taxon>
        <taxon>Actinomycetes</taxon>
        <taxon>Mycobacteriales</taxon>
        <taxon>Corynebacteriaceae</taxon>
        <taxon>Corynebacterium</taxon>
    </lineage>
</organism>
<dbReference type="RefSeq" id="WP_156193156.1">
    <property type="nucleotide sequence ID" value="NZ_CP046452.1"/>
</dbReference>
<reference evidence="4" key="1">
    <citation type="submission" date="2019-11" db="EMBL/GenBank/DDBJ databases">
        <title>Complete genome sequence of Corynebacterium kalinowskii 1959, a novel Corynebacterium species isolated from soil of a small paddock in Vilsendorf, Germany.</title>
        <authorList>
            <person name="Schaffert L."/>
            <person name="Ruwe M."/>
            <person name="Milse J."/>
            <person name="Hanuschka K."/>
            <person name="Ortseifen V."/>
            <person name="Droste J."/>
            <person name="Brandt D."/>
            <person name="Schlueter L."/>
            <person name="Kutter Y."/>
            <person name="Vinke S."/>
            <person name="Viehoefer P."/>
            <person name="Jacob L."/>
            <person name="Luebke N.-C."/>
            <person name="Schulte-Berndt E."/>
            <person name="Hain C."/>
            <person name="Linder M."/>
            <person name="Schmidt P."/>
            <person name="Wollenschlaeger L."/>
            <person name="Luttermann T."/>
            <person name="Thieme E."/>
            <person name="Hassa J."/>
            <person name="Haak M."/>
            <person name="Wittchen M."/>
            <person name="Mentz A."/>
            <person name="Persicke M."/>
            <person name="Busche T."/>
            <person name="Ruckert C."/>
        </authorList>
    </citation>
    <scope>NUCLEOTIDE SEQUENCE [LARGE SCALE GENOMIC DNA]</scope>
    <source>
        <strain evidence="4">1959</strain>
    </source>
</reference>